<evidence type="ECO:0000313" key="2">
    <source>
        <dbReference type="EMBL" id="KAJ8403439.1"/>
    </source>
</evidence>
<feature type="region of interest" description="Disordered" evidence="1">
    <location>
        <begin position="16"/>
        <end position="43"/>
    </location>
</feature>
<evidence type="ECO:0000313" key="3">
    <source>
        <dbReference type="Proteomes" id="UP001221898"/>
    </source>
</evidence>
<name>A0AAD7WPC8_9TELE</name>
<organism evidence="2 3">
    <name type="scientific">Aldrovandia affinis</name>
    <dbReference type="NCBI Taxonomy" id="143900"/>
    <lineage>
        <taxon>Eukaryota</taxon>
        <taxon>Metazoa</taxon>
        <taxon>Chordata</taxon>
        <taxon>Craniata</taxon>
        <taxon>Vertebrata</taxon>
        <taxon>Euteleostomi</taxon>
        <taxon>Actinopterygii</taxon>
        <taxon>Neopterygii</taxon>
        <taxon>Teleostei</taxon>
        <taxon>Notacanthiformes</taxon>
        <taxon>Halosauridae</taxon>
        <taxon>Aldrovandia</taxon>
    </lineage>
</organism>
<proteinExistence type="predicted"/>
<reference evidence="2" key="1">
    <citation type="journal article" date="2023" name="Science">
        <title>Genome structures resolve the early diversification of teleost fishes.</title>
        <authorList>
            <person name="Parey E."/>
            <person name="Louis A."/>
            <person name="Montfort J."/>
            <person name="Bouchez O."/>
            <person name="Roques C."/>
            <person name="Iampietro C."/>
            <person name="Lluch J."/>
            <person name="Castinel A."/>
            <person name="Donnadieu C."/>
            <person name="Desvignes T."/>
            <person name="Floi Bucao C."/>
            <person name="Jouanno E."/>
            <person name="Wen M."/>
            <person name="Mejri S."/>
            <person name="Dirks R."/>
            <person name="Jansen H."/>
            <person name="Henkel C."/>
            <person name="Chen W.J."/>
            <person name="Zahm M."/>
            <person name="Cabau C."/>
            <person name="Klopp C."/>
            <person name="Thompson A.W."/>
            <person name="Robinson-Rechavi M."/>
            <person name="Braasch I."/>
            <person name="Lecointre G."/>
            <person name="Bobe J."/>
            <person name="Postlethwait J.H."/>
            <person name="Berthelot C."/>
            <person name="Roest Crollius H."/>
            <person name="Guiguen Y."/>
        </authorList>
    </citation>
    <scope>NUCLEOTIDE SEQUENCE</scope>
    <source>
        <strain evidence="2">NC1722</strain>
    </source>
</reference>
<keyword evidence="3" id="KW-1185">Reference proteome</keyword>
<comment type="caution">
    <text evidence="2">The sequence shown here is derived from an EMBL/GenBank/DDBJ whole genome shotgun (WGS) entry which is preliminary data.</text>
</comment>
<dbReference type="EMBL" id="JAINUG010000058">
    <property type="protein sequence ID" value="KAJ8403439.1"/>
    <property type="molecule type" value="Genomic_DNA"/>
</dbReference>
<evidence type="ECO:0000256" key="1">
    <source>
        <dbReference type="SAM" id="MobiDB-lite"/>
    </source>
</evidence>
<dbReference type="AlphaFoldDB" id="A0AAD7WPC8"/>
<feature type="compositionally biased region" description="Polar residues" evidence="1">
    <location>
        <begin position="26"/>
        <end position="40"/>
    </location>
</feature>
<gene>
    <name evidence="2" type="ORF">AAFF_G00352110</name>
</gene>
<accession>A0AAD7WPC8</accession>
<protein>
    <submittedName>
        <fullName evidence="2">Uncharacterized protein</fullName>
    </submittedName>
</protein>
<sequence>MKPLAQSISLGMICGGTVKLHPETPGPQSSEVNGGPQSEMSDGAPNQAIQAWINASATTADLVEDSGTTSGHRVVLLTIVRMWVSPWEGAKVPPGLR</sequence>
<dbReference type="Proteomes" id="UP001221898">
    <property type="component" value="Unassembled WGS sequence"/>
</dbReference>